<protein>
    <recommendedName>
        <fullName evidence="1">CheW-like domain-containing protein</fullName>
    </recommendedName>
</protein>
<sequence>MNASALSTLDALERRYAAEAVAAPVQVHERNDWVGTSLSIAGVPLLIGEGLLEEIIETPKVMAIPGTKPWVMGVGSHLGGLIPILSGDVFFRRRPYSGRPRDYCMVLRRPGFHFGITLSGLERDMKFPAEQRDMQREVDPDFAPYTRGGFADGERFLAVLDIDSLIADSEFANAAASEAQMHEVGKE</sequence>
<dbReference type="Gene3D" id="2.40.50.180">
    <property type="entry name" value="CheA-289, Domain 4"/>
    <property type="match status" value="1"/>
</dbReference>
<dbReference type="Proteomes" id="UP000298050">
    <property type="component" value="Unassembled WGS sequence"/>
</dbReference>
<evidence type="ECO:0000313" key="3">
    <source>
        <dbReference type="Proteomes" id="UP000298050"/>
    </source>
</evidence>
<dbReference type="Gene3D" id="2.30.30.40">
    <property type="entry name" value="SH3 Domains"/>
    <property type="match status" value="1"/>
</dbReference>
<dbReference type="InterPro" id="IPR036061">
    <property type="entry name" value="CheW-like_dom_sf"/>
</dbReference>
<evidence type="ECO:0000259" key="1">
    <source>
        <dbReference type="PROSITE" id="PS50851"/>
    </source>
</evidence>
<dbReference type="SUPFAM" id="SSF50341">
    <property type="entry name" value="CheW-like"/>
    <property type="match status" value="1"/>
</dbReference>
<gene>
    <name evidence="2" type="ORF">E4634_07685</name>
</gene>
<accession>A0A4Z0M2V3</accession>
<organism evidence="2 3">
    <name type="scientific">Mangrovimicrobium sediminis</name>
    <dbReference type="NCBI Taxonomy" id="2562682"/>
    <lineage>
        <taxon>Bacteria</taxon>
        <taxon>Pseudomonadati</taxon>
        <taxon>Pseudomonadota</taxon>
        <taxon>Gammaproteobacteria</taxon>
        <taxon>Cellvibrionales</taxon>
        <taxon>Halieaceae</taxon>
        <taxon>Mangrovimicrobium</taxon>
    </lineage>
</organism>
<dbReference type="OrthoDB" id="5298045at2"/>
<dbReference type="GO" id="GO:0007165">
    <property type="term" value="P:signal transduction"/>
    <property type="evidence" value="ECO:0007669"/>
    <property type="project" value="InterPro"/>
</dbReference>
<dbReference type="EMBL" id="SRLE01000006">
    <property type="protein sequence ID" value="TGD74013.1"/>
    <property type="molecule type" value="Genomic_DNA"/>
</dbReference>
<dbReference type="InterPro" id="IPR002545">
    <property type="entry name" value="CheW-lke_dom"/>
</dbReference>
<keyword evidence="3" id="KW-1185">Reference proteome</keyword>
<dbReference type="RefSeq" id="WP_135442461.1">
    <property type="nucleotide sequence ID" value="NZ_SRLE01000006.1"/>
</dbReference>
<dbReference type="AlphaFoldDB" id="A0A4Z0M2V3"/>
<evidence type="ECO:0000313" key="2">
    <source>
        <dbReference type="EMBL" id="TGD74013.1"/>
    </source>
</evidence>
<dbReference type="PROSITE" id="PS50851">
    <property type="entry name" value="CHEW"/>
    <property type="match status" value="1"/>
</dbReference>
<name>A0A4Z0M2V3_9GAMM</name>
<feature type="domain" description="CheW-like" evidence="1">
    <location>
        <begin position="26"/>
        <end position="171"/>
    </location>
</feature>
<reference evidence="2 3" key="1">
    <citation type="submission" date="2019-04" db="EMBL/GenBank/DDBJ databases">
        <title>Taxonomy of novel Haliea sp. from mangrove soil of West Coast of India.</title>
        <authorList>
            <person name="Verma A."/>
            <person name="Kumar P."/>
            <person name="Krishnamurthi S."/>
        </authorList>
    </citation>
    <scope>NUCLEOTIDE SEQUENCE [LARGE SCALE GENOMIC DNA]</scope>
    <source>
        <strain evidence="2 3">SAOS-164</strain>
    </source>
</reference>
<comment type="caution">
    <text evidence="2">The sequence shown here is derived from an EMBL/GenBank/DDBJ whole genome shotgun (WGS) entry which is preliminary data.</text>
</comment>
<dbReference type="GO" id="GO:0006935">
    <property type="term" value="P:chemotaxis"/>
    <property type="evidence" value="ECO:0007669"/>
    <property type="project" value="InterPro"/>
</dbReference>
<dbReference type="Pfam" id="PF01584">
    <property type="entry name" value="CheW"/>
    <property type="match status" value="1"/>
</dbReference>
<proteinExistence type="predicted"/>